<organism evidence="1 2">
    <name type="scientific">Aspergillus caelatus</name>
    <dbReference type="NCBI Taxonomy" id="61420"/>
    <lineage>
        <taxon>Eukaryota</taxon>
        <taxon>Fungi</taxon>
        <taxon>Dikarya</taxon>
        <taxon>Ascomycota</taxon>
        <taxon>Pezizomycotina</taxon>
        <taxon>Eurotiomycetes</taxon>
        <taxon>Eurotiomycetidae</taxon>
        <taxon>Eurotiales</taxon>
        <taxon>Aspergillaceae</taxon>
        <taxon>Aspergillus</taxon>
        <taxon>Aspergillus subgen. Circumdati</taxon>
    </lineage>
</organism>
<evidence type="ECO:0000313" key="1">
    <source>
        <dbReference type="EMBL" id="KAE8357811.1"/>
    </source>
</evidence>
<dbReference type="RefSeq" id="XP_031920892.1">
    <property type="nucleotide sequence ID" value="XM_032069288.1"/>
</dbReference>
<gene>
    <name evidence="1" type="ORF">BDV27DRAFT_138672</name>
</gene>
<dbReference type="GeneID" id="43653734"/>
<accession>A0A5N6ZJL1</accession>
<sequence>MSEKSTPYLLAEAERSVSTGHSEICFCQIILPDGIRTGRLVGVLLKRFPDAEIHALGTGWLMLTAVSVDYCPLYVGWYAYIHIMHKAGNTMYRSYKVIPCMYQRVMTAPHTPNRCISDRGSLPGR</sequence>
<reference evidence="1 2" key="1">
    <citation type="submission" date="2019-04" db="EMBL/GenBank/DDBJ databases">
        <title>Friends and foes A comparative genomics studyof 23 Aspergillus species from section Flavi.</title>
        <authorList>
            <consortium name="DOE Joint Genome Institute"/>
            <person name="Kjaerbolling I."/>
            <person name="Vesth T."/>
            <person name="Frisvad J.C."/>
            <person name="Nybo J.L."/>
            <person name="Theobald S."/>
            <person name="Kildgaard S."/>
            <person name="Isbrandt T."/>
            <person name="Kuo A."/>
            <person name="Sato A."/>
            <person name="Lyhne E.K."/>
            <person name="Kogle M.E."/>
            <person name="Wiebenga A."/>
            <person name="Kun R.S."/>
            <person name="Lubbers R.J."/>
            <person name="Makela M.R."/>
            <person name="Barry K."/>
            <person name="Chovatia M."/>
            <person name="Clum A."/>
            <person name="Daum C."/>
            <person name="Haridas S."/>
            <person name="He G."/>
            <person name="LaButti K."/>
            <person name="Lipzen A."/>
            <person name="Mondo S."/>
            <person name="Riley R."/>
            <person name="Salamov A."/>
            <person name="Simmons B.A."/>
            <person name="Magnuson J.K."/>
            <person name="Henrissat B."/>
            <person name="Mortensen U.H."/>
            <person name="Larsen T.O."/>
            <person name="Devries R.P."/>
            <person name="Grigoriev I.V."/>
            <person name="Machida M."/>
            <person name="Baker S.E."/>
            <person name="Andersen M.R."/>
        </authorList>
    </citation>
    <scope>NUCLEOTIDE SEQUENCE [LARGE SCALE GENOMIC DNA]</scope>
    <source>
        <strain evidence="1 2">CBS 763.97</strain>
    </source>
</reference>
<proteinExistence type="predicted"/>
<name>A0A5N6ZJL1_9EURO</name>
<evidence type="ECO:0000313" key="2">
    <source>
        <dbReference type="Proteomes" id="UP000326268"/>
    </source>
</evidence>
<dbReference type="Proteomes" id="UP000326268">
    <property type="component" value="Unassembled WGS sequence"/>
</dbReference>
<keyword evidence="2" id="KW-1185">Reference proteome</keyword>
<dbReference type="EMBL" id="ML737960">
    <property type="protein sequence ID" value="KAE8357811.1"/>
    <property type="molecule type" value="Genomic_DNA"/>
</dbReference>
<dbReference type="AlphaFoldDB" id="A0A5N6ZJL1"/>
<protein>
    <submittedName>
        <fullName evidence="1">Uncharacterized protein</fullName>
    </submittedName>
</protein>